<evidence type="ECO:0000313" key="2">
    <source>
        <dbReference type="EMBL" id="KAK8226153.1"/>
    </source>
</evidence>
<dbReference type="EMBL" id="JBBWRZ010000011">
    <property type="protein sequence ID" value="KAK8226153.1"/>
    <property type="molecule type" value="Genomic_DNA"/>
</dbReference>
<feature type="compositionally biased region" description="Basic and acidic residues" evidence="1">
    <location>
        <begin position="525"/>
        <end position="585"/>
    </location>
</feature>
<comment type="caution">
    <text evidence="2">The sequence shown here is derived from an EMBL/GenBank/DDBJ whole genome shotgun (WGS) entry which is preliminary data.</text>
</comment>
<evidence type="ECO:0000313" key="3">
    <source>
        <dbReference type="Proteomes" id="UP001492380"/>
    </source>
</evidence>
<feature type="compositionally biased region" description="Acidic residues" evidence="1">
    <location>
        <begin position="598"/>
        <end position="607"/>
    </location>
</feature>
<accession>A0ABR1YDA1</accession>
<feature type="region of interest" description="Disordered" evidence="1">
    <location>
        <begin position="518"/>
        <end position="643"/>
    </location>
</feature>
<sequence length="643" mass="75079">MLGRSFAPSFGRVRKRARDPLLAPLREQNLGPWMLSEELLNAYYQHYGSIIRSKVKRAPDSLGILSEIRKVESAHNEPLFKTIPDFTQAKNVWFLSKERLYSPKQAISSGRVVLGDYDLQSLQYKEEVKRREGIRQLTFPEKELDAYYEYYGSIIRDKPPEKTIPAMVEATERARENAILKYVPIAVQARRVAYLAREGLRSLQQAISSGRVKIKELQTFRTPDEKAAAPSVVKKDPHLREWWNETLGEEQVEQKLAEMQNWLYNHETVKKFVITRPEKFWMQKEHWTSDEAYPRRAEYYIFTQALEILTDCIYDFFNQHMPVYLIREEIESPQDKPLVSWLELLREQLSTGDLQIKHVQGSLSDFQELSIQVRDMRNMVQHKKVGRGGRSTWKELAERMMSAVEFAKLLGDERRVDQLQGLLDELKEGPQLINFLKERHTNLRRQEVEMGVFERFLIVLLQDFREKRVKFQDDIYKIRIQSKNDFSVDIRERALEIRNSGSKPEKYLPVETHWSQPKVVTGLEEASKKDESKSTLETKPRESEVEKDESKESGIEKDESKEDKVETMPKESGIEKDESKEDKVETAPVKKLQAYYVMEEDDSLLEPDEQKGPGVDATKEKPNDEDLDFAQDTMDGSIGTRLF</sequence>
<name>A0ABR1YDA1_9PEZI</name>
<gene>
    <name evidence="2" type="ORF">HDK90DRAFT_496873</name>
</gene>
<keyword evidence="3" id="KW-1185">Reference proteome</keyword>
<reference evidence="2 3" key="1">
    <citation type="submission" date="2024-04" db="EMBL/GenBank/DDBJ databases">
        <title>Phyllosticta paracitricarpa is synonymous to the EU quarantine fungus P. citricarpa based on phylogenomic analyses.</title>
        <authorList>
            <consortium name="Lawrence Berkeley National Laboratory"/>
            <person name="Van Ingen-Buijs V.A."/>
            <person name="Van Westerhoven A.C."/>
            <person name="Haridas S."/>
            <person name="Skiadas P."/>
            <person name="Martin F."/>
            <person name="Groenewald J.Z."/>
            <person name="Crous P.W."/>
            <person name="Seidl M.F."/>
        </authorList>
    </citation>
    <scope>NUCLEOTIDE SEQUENCE [LARGE SCALE GENOMIC DNA]</scope>
    <source>
        <strain evidence="2 3">CBS 123374</strain>
    </source>
</reference>
<protein>
    <submittedName>
        <fullName evidence="2">Uncharacterized protein</fullName>
    </submittedName>
</protein>
<organism evidence="2 3">
    <name type="scientific">Phyllosticta capitalensis</name>
    <dbReference type="NCBI Taxonomy" id="121624"/>
    <lineage>
        <taxon>Eukaryota</taxon>
        <taxon>Fungi</taxon>
        <taxon>Dikarya</taxon>
        <taxon>Ascomycota</taxon>
        <taxon>Pezizomycotina</taxon>
        <taxon>Dothideomycetes</taxon>
        <taxon>Dothideomycetes incertae sedis</taxon>
        <taxon>Botryosphaeriales</taxon>
        <taxon>Phyllostictaceae</taxon>
        <taxon>Phyllosticta</taxon>
    </lineage>
</organism>
<evidence type="ECO:0000256" key="1">
    <source>
        <dbReference type="SAM" id="MobiDB-lite"/>
    </source>
</evidence>
<dbReference type="Proteomes" id="UP001492380">
    <property type="component" value="Unassembled WGS sequence"/>
</dbReference>
<proteinExistence type="predicted"/>